<dbReference type="InterPro" id="IPR022742">
    <property type="entry name" value="Hydrolase_4"/>
</dbReference>
<dbReference type="Proteomes" id="UP000002630">
    <property type="component" value="Linkage Group LG25"/>
</dbReference>
<accession>D7FHN5</accession>
<dbReference type="SUPFAM" id="SSF53474">
    <property type="entry name" value="alpha/beta-Hydrolases"/>
    <property type="match status" value="1"/>
</dbReference>
<evidence type="ECO:0000313" key="3">
    <source>
        <dbReference type="Proteomes" id="UP000002630"/>
    </source>
</evidence>
<dbReference type="InterPro" id="IPR051044">
    <property type="entry name" value="MAG_DAG_Lipase"/>
</dbReference>
<gene>
    <name evidence="2" type="ORF">Esi_0109_0087</name>
</gene>
<evidence type="ECO:0000313" key="2">
    <source>
        <dbReference type="EMBL" id="CBJ28592.1"/>
    </source>
</evidence>
<dbReference type="Gene3D" id="3.40.50.1820">
    <property type="entry name" value="alpha/beta hydrolase"/>
    <property type="match status" value="1"/>
</dbReference>
<dbReference type="EMBL" id="FN647779">
    <property type="protein sequence ID" value="CBJ28592.1"/>
    <property type="molecule type" value="Genomic_DNA"/>
</dbReference>
<dbReference type="InterPro" id="IPR029058">
    <property type="entry name" value="AB_hydrolase_fold"/>
</dbReference>
<feature type="domain" description="Serine aminopeptidase S33" evidence="1">
    <location>
        <begin position="2"/>
        <end position="277"/>
    </location>
</feature>
<dbReference type="eggNOG" id="KOG1455">
    <property type="taxonomic scope" value="Eukaryota"/>
</dbReference>
<dbReference type="FunCoup" id="D7FHN5">
    <property type="interactions" value="2"/>
</dbReference>
<organism evidence="2 3">
    <name type="scientific">Ectocarpus siliculosus</name>
    <name type="common">Brown alga</name>
    <name type="synonym">Conferva siliculosa</name>
    <dbReference type="NCBI Taxonomy" id="2880"/>
    <lineage>
        <taxon>Eukaryota</taxon>
        <taxon>Sar</taxon>
        <taxon>Stramenopiles</taxon>
        <taxon>Ochrophyta</taxon>
        <taxon>PX clade</taxon>
        <taxon>Phaeophyceae</taxon>
        <taxon>Ectocarpales</taxon>
        <taxon>Ectocarpaceae</taxon>
        <taxon>Ectocarpus</taxon>
    </lineage>
</organism>
<proteinExistence type="predicted"/>
<name>D7FHN5_ECTSI</name>
<dbReference type="PANTHER" id="PTHR11614">
    <property type="entry name" value="PHOSPHOLIPASE-RELATED"/>
    <property type="match status" value="1"/>
</dbReference>
<dbReference type="InParanoid" id="D7FHN5"/>
<evidence type="ECO:0000259" key="1">
    <source>
        <dbReference type="Pfam" id="PF12146"/>
    </source>
</evidence>
<dbReference type="OrthoDB" id="2498029at2759"/>
<sequence length="303" mass="33063">MKALLFWYHGYAAHINGPTFREFAEGMAAGGYAVIAVDQHGHGYSDGATVLINDYKHLLEDNIAILDVVTRGTPDGERSNLGLDPDIRDKMTQLPFFFGGQSLGGGLSLLMAMQLKNDTTRPNVGARLLGVMANCPAIRANPPKEPVLFLLKHVVAPLLPSRQIPKFMEKVSLPELVWLKPEHMEMGAQDKIGQPGGLGWPGTMRFGTGSQLIDMLGELYSRLSEVDFPFLVLHDPEDGIVRFEGTQKLLDEASTAADVPRGKEVKEMLGLKHDLLSNATTQMLAAYTDWGAARLEAGAQQLT</sequence>
<keyword evidence="3" id="KW-1185">Reference proteome</keyword>
<dbReference type="OMA" id="MANCPAI"/>
<protein>
    <recommendedName>
        <fullName evidence="1">Serine aminopeptidase S33 domain-containing protein</fullName>
    </recommendedName>
</protein>
<dbReference type="AlphaFoldDB" id="D7FHN5"/>
<dbReference type="STRING" id="2880.D7FHN5"/>
<reference evidence="2 3" key="1">
    <citation type="journal article" date="2010" name="Nature">
        <title>The Ectocarpus genome and the independent evolution of multicellularity in brown algae.</title>
        <authorList>
            <person name="Cock J.M."/>
            <person name="Sterck L."/>
            <person name="Rouze P."/>
            <person name="Scornet D."/>
            <person name="Allen A.E."/>
            <person name="Amoutzias G."/>
            <person name="Anthouard V."/>
            <person name="Artiguenave F."/>
            <person name="Aury J.M."/>
            <person name="Badger J.H."/>
            <person name="Beszteri B."/>
            <person name="Billiau K."/>
            <person name="Bonnet E."/>
            <person name="Bothwell J.H."/>
            <person name="Bowler C."/>
            <person name="Boyen C."/>
            <person name="Brownlee C."/>
            <person name="Carrano C.J."/>
            <person name="Charrier B."/>
            <person name="Cho G.Y."/>
            <person name="Coelho S.M."/>
            <person name="Collen J."/>
            <person name="Corre E."/>
            <person name="Da Silva C."/>
            <person name="Delage L."/>
            <person name="Delaroque N."/>
            <person name="Dittami S.M."/>
            <person name="Doulbeau S."/>
            <person name="Elias M."/>
            <person name="Farnham G."/>
            <person name="Gachon C.M."/>
            <person name="Gschloessl B."/>
            <person name="Heesch S."/>
            <person name="Jabbari K."/>
            <person name="Jubin C."/>
            <person name="Kawai H."/>
            <person name="Kimura K."/>
            <person name="Kloareg B."/>
            <person name="Kupper F.C."/>
            <person name="Lang D."/>
            <person name="Le Bail A."/>
            <person name="Leblanc C."/>
            <person name="Lerouge P."/>
            <person name="Lohr M."/>
            <person name="Lopez P.J."/>
            <person name="Martens C."/>
            <person name="Maumus F."/>
            <person name="Michel G."/>
            <person name="Miranda-Saavedra D."/>
            <person name="Morales J."/>
            <person name="Moreau H."/>
            <person name="Motomura T."/>
            <person name="Nagasato C."/>
            <person name="Napoli C.A."/>
            <person name="Nelson D.R."/>
            <person name="Nyvall-Collen P."/>
            <person name="Peters A.F."/>
            <person name="Pommier C."/>
            <person name="Potin P."/>
            <person name="Poulain J."/>
            <person name="Quesneville H."/>
            <person name="Read B."/>
            <person name="Rensing S.A."/>
            <person name="Ritter A."/>
            <person name="Rousvoal S."/>
            <person name="Samanta M."/>
            <person name="Samson G."/>
            <person name="Schroeder D.C."/>
            <person name="Segurens B."/>
            <person name="Strittmatter M."/>
            <person name="Tonon T."/>
            <person name="Tregear J.W."/>
            <person name="Valentin K."/>
            <person name="von Dassow P."/>
            <person name="Yamagishi T."/>
            <person name="Van de Peer Y."/>
            <person name="Wincker P."/>
        </authorList>
    </citation>
    <scope>NUCLEOTIDE SEQUENCE [LARGE SCALE GENOMIC DNA]</scope>
    <source>
        <strain evidence="3">Ec32 / CCAP1310/4</strain>
    </source>
</reference>
<dbReference type="Pfam" id="PF12146">
    <property type="entry name" value="Hydrolase_4"/>
    <property type="match status" value="1"/>
</dbReference>
<dbReference type="EMBL" id="FN649750">
    <property type="protein sequence ID" value="CBJ28592.1"/>
    <property type="molecule type" value="Genomic_DNA"/>
</dbReference>